<evidence type="ECO:0000256" key="4">
    <source>
        <dbReference type="ARBA" id="ARBA00023014"/>
    </source>
</evidence>
<gene>
    <name evidence="6" type="ORF">DEALK_14090</name>
</gene>
<evidence type="ECO:0000313" key="7">
    <source>
        <dbReference type="Proteomes" id="UP000053947"/>
    </source>
</evidence>
<keyword evidence="1" id="KW-0004">4Fe-4S</keyword>
<dbReference type="GO" id="GO:0051539">
    <property type="term" value="F:4 iron, 4 sulfur cluster binding"/>
    <property type="evidence" value="ECO:0007669"/>
    <property type="project" value="UniProtKB-KW"/>
</dbReference>
<dbReference type="Proteomes" id="UP000053947">
    <property type="component" value="Unassembled WGS sequence"/>
</dbReference>
<evidence type="ECO:0000256" key="3">
    <source>
        <dbReference type="ARBA" id="ARBA00023004"/>
    </source>
</evidence>
<dbReference type="SUPFAM" id="SSF54862">
    <property type="entry name" value="4Fe-4S ferredoxins"/>
    <property type="match status" value="1"/>
</dbReference>
<dbReference type="InterPro" id="IPR004453">
    <property type="entry name" value="QueG"/>
</dbReference>
<dbReference type="PROSITE" id="PS51379">
    <property type="entry name" value="4FE4S_FER_2"/>
    <property type="match status" value="1"/>
</dbReference>
<evidence type="ECO:0000259" key="5">
    <source>
        <dbReference type="PROSITE" id="PS51379"/>
    </source>
</evidence>
<dbReference type="GO" id="GO:0008616">
    <property type="term" value="P:tRNA queuosine(34) biosynthetic process"/>
    <property type="evidence" value="ECO:0007669"/>
    <property type="project" value="InterPro"/>
</dbReference>
<sequence length="309" mass="34632">MISTLAEKVTDELELSGYRAANASIDRLATIEQEFRSIANRDEWRKSPHLSQHIFDFTLPQEYQAKSILVVAAPVAPVNIGFVFGGEYFSFDAPPLSEDYEQDAANIFSEIKKIISPQGYRLSESNLPTKILASHCGLISNGVNNIGYIDGMGSYFRLSAYFSDIEPGNEKWLNNHSVNPKCAGCSRCIDTCPTKCIERSSFQVNRCLSLLSKEPTDFPVWINSKWHNALIGCRICQKVCPLNQEVSFKASIGADFDETETAAILSGEPLENLCSKTREKLRYFTLEPLYPVVSRNLRLLFKKHGLTVN</sequence>
<name>A0A0W0GJ57_9CHLR</name>
<evidence type="ECO:0000313" key="6">
    <source>
        <dbReference type="EMBL" id="KTB48563.1"/>
    </source>
</evidence>
<evidence type="ECO:0000256" key="1">
    <source>
        <dbReference type="ARBA" id="ARBA00022485"/>
    </source>
</evidence>
<keyword evidence="7" id="KW-1185">Reference proteome</keyword>
<dbReference type="Gene3D" id="3.30.70.20">
    <property type="match status" value="1"/>
</dbReference>
<dbReference type="Pfam" id="PF13484">
    <property type="entry name" value="Fer4_16"/>
    <property type="match status" value="1"/>
</dbReference>
<comment type="caution">
    <text evidence="6">The sequence shown here is derived from an EMBL/GenBank/DDBJ whole genome shotgun (WGS) entry which is preliminary data.</text>
</comment>
<proteinExistence type="predicted"/>
<organism evidence="6 7">
    <name type="scientific">Dehalogenimonas alkenigignens</name>
    <dbReference type="NCBI Taxonomy" id="1217799"/>
    <lineage>
        <taxon>Bacteria</taxon>
        <taxon>Bacillati</taxon>
        <taxon>Chloroflexota</taxon>
        <taxon>Dehalococcoidia</taxon>
        <taxon>Dehalococcoidales</taxon>
        <taxon>Dehalococcoidaceae</taxon>
        <taxon>Dehalogenimonas</taxon>
    </lineage>
</organism>
<dbReference type="EMBL" id="LFDV01000002">
    <property type="protein sequence ID" value="KTB48563.1"/>
    <property type="molecule type" value="Genomic_DNA"/>
</dbReference>
<dbReference type="AlphaFoldDB" id="A0A0W0GJ57"/>
<keyword evidence="4" id="KW-0411">Iron-sulfur</keyword>
<keyword evidence="2" id="KW-0479">Metal-binding</keyword>
<protein>
    <submittedName>
        <fullName evidence="6">4Fe-4S double cluster binding domain</fullName>
    </submittedName>
</protein>
<dbReference type="PANTHER" id="PTHR30002">
    <property type="entry name" value="EPOXYQUEUOSINE REDUCTASE"/>
    <property type="match status" value="1"/>
</dbReference>
<dbReference type="GO" id="GO:0046872">
    <property type="term" value="F:metal ion binding"/>
    <property type="evidence" value="ECO:0007669"/>
    <property type="project" value="UniProtKB-KW"/>
</dbReference>
<dbReference type="GO" id="GO:0052693">
    <property type="term" value="F:epoxyqueuosine reductase activity"/>
    <property type="evidence" value="ECO:0007669"/>
    <property type="project" value="TreeGrafter"/>
</dbReference>
<dbReference type="STRING" id="1217799.DEALK_14090"/>
<dbReference type="InterPro" id="IPR017900">
    <property type="entry name" value="4Fe4S_Fe_S_CS"/>
</dbReference>
<accession>A0A0W0GJ57</accession>
<evidence type="ECO:0000256" key="2">
    <source>
        <dbReference type="ARBA" id="ARBA00022723"/>
    </source>
</evidence>
<feature type="domain" description="4Fe-4S ferredoxin-type" evidence="5">
    <location>
        <begin position="174"/>
        <end position="202"/>
    </location>
</feature>
<dbReference type="PROSITE" id="PS00198">
    <property type="entry name" value="4FE4S_FER_1"/>
    <property type="match status" value="1"/>
</dbReference>
<keyword evidence="3" id="KW-0408">Iron</keyword>
<dbReference type="PANTHER" id="PTHR30002:SF4">
    <property type="entry name" value="EPOXYQUEUOSINE REDUCTASE"/>
    <property type="match status" value="1"/>
</dbReference>
<dbReference type="InterPro" id="IPR017896">
    <property type="entry name" value="4Fe4S_Fe-S-bd"/>
</dbReference>
<reference evidence="6 7" key="1">
    <citation type="submission" date="2015-06" db="EMBL/GenBank/DDBJ databases">
        <title>Genome sequence of the organohalide-respiring Dehalogenimonas alkenigignens type strain (IP3-3T).</title>
        <authorList>
            <person name="Key T.A."/>
            <person name="Richmond D.P."/>
            <person name="Bowman K.S."/>
            <person name="Cho Y.-J."/>
            <person name="Chun J."/>
            <person name="da Costa M.S."/>
            <person name="Rainey F.A."/>
            <person name="Moe W.M."/>
        </authorList>
    </citation>
    <scope>NUCLEOTIDE SEQUENCE [LARGE SCALE GENOMIC DNA]</scope>
    <source>
        <strain evidence="6 7">IP3-3</strain>
    </source>
</reference>